<comment type="subcellular location">
    <subcellularLocation>
        <location evidence="1">Membrane</location>
        <topology evidence="1">Single-pass membrane protein</topology>
    </subcellularLocation>
</comment>
<evidence type="ECO:0000313" key="14">
    <source>
        <dbReference type="EMBL" id="KEH38152.1"/>
    </source>
</evidence>
<keyword evidence="6 13" id="KW-1133">Transmembrane helix</keyword>
<proteinExistence type="inferred from homology"/>
<sequence length="535" mass="61094">MEIAMNKLYWTVWMIVITSVIILLEKVLLKPRRIRSVLEKQGIKGPKPSFPFGNISEMQQIRPQPPAGADSTEEWVYSLFPYFETWKQRYGSLYTYSTGIKQHLYVEKGELIKDMSVVMSPDLGRVEYLNKALDPMLGDGILRANGKSWIFQRNLIMAELFMSKVKTMLGDMEESALEIIKKWERCITESKEGIAEIVIESDLKVLSEDIISKACFGSDYTQGKHIFERLNAIQAKLSKTSTLLGFLNLSFLPNKDRREIWKLKKEVDVLIMNIIRDREIENQKNNNNKKHNDLLQKIIEGVANEKLLNASGKGTLKAGHDMNQLIIDICKSIYFAGSESTALSVVWAMYLLAVYPEWQQRIRTEISETFGNLPPSFTDITKLNQLKKLQMVILESMRIYGPAVTNSRETLAEMKIGNLVLPKGLYIWMFVPLLHRDTDNWGPDATEFKPERFANGLSGACKYPQAYLPFGYGSRHCLGQNFTLTEIKIVLGLLVNNFEFKLSPNYVHCPASNFLLVPKYGVKLLVSKVDHNKGK</sequence>
<dbReference type="OrthoDB" id="1470350at2759"/>
<dbReference type="EMBL" id="CM001218">
    <property type="protein sequence ID" value="KEH38152.1"/>
    <property type="molecule type" value="Genomic_DNA"/>
</dbReference>
<dbReference type="GO" id="GO:0016020">
    <property type="term" value="C:membrane"/>
    <property type="evidence" value="ECO:0007669"/>
    <property type="project" value="UniProtKB-SubCell"/>
</dbReference>
<evidence type="ECO:0000256" key="7">
    <source>
        <dbReference type="ARBA" id="ARBA00023002"/>
    </source>
</evidence>
<keyword evidence="5 11" id="KW-0479">Metal-binding</keyword>
<dbReference type="PRINTS" id="PR00385">
    <property type="entry name" value="P450"/>
</dbReference>
<dbReference type="InterPro" id="IPR017972">
    <property type="entry name" value="Cyt_P450_CS"/>
</dbReference>
<evidence type="ECO:0000256" key="12">
    <source>
        <dbReference type="RuleBase" id="RU000461"/>
    </source>
</evidence>
<dbReference type="PANTHER" id="PTHR24282">
    <property type="entry name" value="CYTOCHROME P450 FAMILY MEMBER"/>
    <property type="match status" value="1"/>
</dbReference>
<keyword evidence="16" id="KW-1185">Reference proteome</keyword>
<dbReference type="Gene3D" id="1.10.630.10">
    <property type="entry name" value="Cytochrome P450"/>
    <property type="match status" value="1"/>
</dbReference>
<dbReference type="GO" id="GO:0005506">
    <property type="term" value="F:iron ion binding"/>
    <property type="evidence" value="ECO:0007669"/>
    <property type="project" value="InterPro"/>
</dbReference>
<evidence type="ECO:0000256" key="5">
    <source>
        <dbReference type="ARBA" id="ARBA00022723"/>
    </source>
</evidence>
<gene>
    <name evidence="15" type="primary">25486842</name>
    <name evidence="14" type="ordered locus">MTR_2g061200</name>
</gene>
<comment type="cofactor">
    <cofactor evidence="11">
        <name>heme</name>
        <dbReference type="ChEBI" id="CHEBI:30413"/>
    </cofactor>
</comment>
<dbReference type="InterPro" id="IPR036396">
    <property type="entry name" value="Cyt_P450_sf"/>
</dbReference>
<evidence type="ECO:0000256" key="6">
    <source>
        <dbReference type="ARBA" id="ARBA00022989"/>
    </source>
</evidence>
<evidence type="ECO:0000256" key="8">
    <source>
        <dbReference type="ARBA" id="ARBA00023004"/>
    </source>
</evidence>
<evidence type="ECO:0000256" key="11">
    <source>
        <dbReference type="PIRSR" id="PIRSR602401-1"/>
    </source>
</evidence>
<keyword evidence="9 12" id="KW-0503">Monooxygenase</keyword>
<name>A0A072V8J3_MEDTR</name>
<dbReference type="Pfam" id="PF00067">
    <property type="entry name" value="p450"/>
    <property type="match status" value="1"/>
</dbReference>
<evidence type="ECO:0000313" key="16">
    <source>
        <dbReference type="Proteomes" id="UP000002051"/>
    </source>
</evidence>
<feature type="transmembrane region" description="Helical" evidence="13">
    <location>
        <begin position="12"/>
        <end position="29"/>
    </location>
</feature>
<comment type="similarity">
    <text evidence="2 12">Belongs to the cytochrome P450 family.</text>
</comment>
<keyword evidence="7 12" id="KW-0560">Oxidoreductase</keyword>
<organism evidence="14 16">
    <name type="scientific">Medicago truncatula</name>
    <name type="common">Barrel medic</name>
    <name type="synonym">Medicago tribuloides</name>
    <dbReference type="NCBI Taxonomy" id="3880"/>
    <lineage>
        <taxon>Eukaryota</taxon>
        <taxon>Viridiplantae</taxon>
        <taxon>Streptophyta</taxon>
        <taxon>Embryophyta</taxon>
        <taxon>Tracheophyta</taxon>
        <taxon>Spermatophyta</taxon>
        <taxon>Magnoliopsida</taxon>
        <taxon>eudicotyledons</taxon>
        <taxon>Gunneridae</taxon>
        <taxon>Pentapetalae</taxon>
        <taxon>rosids</taxon>
        <taxon>fabids</taxon>
        <taxon>Fabales</taxon>
        <taxon>Fabaceae</taxon>
        <taxon>Papilionoideae</taxon>
        <taxon>50 kb inversion clade</taxon>
        <taxon>NPAAA clade</taxon>
        <taxon>Hologalegina</taxon>
        <taxon>IRL clade</taxon>
        <taxon>Trifolieae</taxon>
        <taxon>Medicago</taxon>
    </lineage>
</organism>
<dbReference type="EnsemblPlants" id="KEH38152">
    <property type="protein sequence ID" value="KEH38152"/>
    <property type="gene ID" value="MTR_2g061200"/>
</dbReference>
<dbReference type="Proteomes" id="UP000002051">
    <property type="component" value="Chromosome 2"/>
</dbReference>
<dbReference type="PRINTS" id="PR00463">
    <property type="entry name" value="EP450I"/>
</dbReference>
<keyword evidence="8 11" id="KW-0408">Iron</keyword>
<keyword evidence="4 13" id="KW-0812">Transmembrane</keyword>
<evidence type="ECO:0000313" key="15">
    <source>
        <dbReference type="EnsemblPlants" id="KEH38152"/>
    </source>
</evidence>
<evidence type="ECO:0000256" key="9">
    <source>
        <dbReference type="ARBA" id="ARBA00023033"/>
    </source>
</evidence>
<dbReference type="HOGENOM" id="CLU_001570_5_0_1"/>
<dbReference type="KEGG" id="mtr:25486842"/>
<evidence type="ECO:0000256" key="10">
    <source>
        <dbReference type="ARBA" id="ARBA00023136"/>
    </source>
</evidence>
<dbReference type="InterPro" id="IPR001128">
    <property type="entry name" value="Cyt_P450"/>
</dbReference>
<dbReference type="InterPro" id="IPR050665">
    <property type="entry name" value="Cytochrome_P450_Monooxygen"/>
</dbReference>
<keyword evidence="3 11" id="KW-0349">Heme</keyword>
<keyword evidence="10 13" id="KW-0472">Membrane</keyword>
<dbReference type="PANTHER" id="PTHR24282:SF130">
    <property type="entry name" value="CYTOCHROME P450 FAMILY PROTEIN"/>
    <property type="match status" value="1"/>
</dbReference>
<dbReference type="PROSITE" id="PS00086">
    <property type="entry name" value="CYTOCHROME_P450"/>
    <property type="match status" value="1"/>
</dbReference>
<evidence type="ECO:0000256" key="1">
    <source>
        <dbReference type="ARBA" id="ARBA00004167"/>
    </source>
</evidence>
<dbReference type="AlphaFoldDB" id="A0A072V8J3"/>
<reference evidence="15" key="3">
    <citation type="submission" date="2015-04" db="UniProtKB">
        <authorList>
            <consortium name="EnsemblPlants"/>
        </authorList>
    </citation>
    <scope>IDENTIFICATION</scope>
    <source>
        <strain evidence="15">cv. Jemalong A17</strain>
    </source>
</reference>
<feature type="binding site" description="axial binding residue" evidence="11">
    <location>
        <position position="477"/>
    </location>
    <ligand>
        <name>heme</name>
        <dbReference type="ChEBI" id="CHEBI:30413"/>
    </ligand>
    <ligandPart>
        <name>Fe</name>
        <dbReference type="ChEBI" id="CHEBI:18248"/>
    </ligandPart>
</feature>
<evidence type="ECO:0000256" key="3">
    <source>
        <dbReference type="ARBA" id="ARBA00022617"/>
    </source>
</evidence>
<dbReference type="GO" id="GO:0020037">
    <property type="term" value="F:heme binding"/>
    <property type="evidence" value="ECO:0007669"/>
    <property type="project" value="InterPro"/>
</dbReference>
<evidence type="ECO:0000256" key="13">
    <source>
        <dbReference type="SAM" id="Phobius"/>
    </source>
</evidence>
<accession>A0A072V8J3</accession>
<evidence type="ECO:0000256" key="4">
    <source>
        <dbReference type="ARBA" id="ARBA00022692"/>
    </source>
</evidence>
<reference evidence="14 16" key="2">
    <citation type="journal article" date="2014" name="BMC Genomics">
        <title>An improved genome release (version Mt4.0) for the model legume Medicago truncatula.</title>
        <authorList>
            <person name="Tang H."/>
            <person name="Krishnakumar V."/>
            <person name="Bidwell S."/>
            <person name="Rosen B."/>
            <person name="Chan A."/>
            <person name="Zhou S."/>
            <person name="Gentzbittel L."/>
            <person name="Childs K.L."/>
            <person name="Yandell M."/>
            <person name="Gundlach H."/>
            <person name="Mayer K.F."/>
            <person name="Schwartz D.C."/>
            <person name="Town C.D."/>
        </authorList>
    </citation>
    <scope>GENOME REANNOTATION</scope>
    <source>
        <strain evidence="14">A17</strain>
        <strain evidence="15 16">cv. Jemalong A17</strain>
    </source>
</reference>
<dbReference type="GO" id="GO:0016705">
    <property type="term" value="F:oxidoreductase activity, acting on paired donors, with incorporation or reduction of molecular oxygen"/>
    <property type="evidence" value="ECO:0007669"/>
    <property type="project" value="InterPro"/>
</dbReference>
<dbReference type="InterPro" id="IPR002401">
    <property type="entry name" value="Cyt_P450_E_grp-I"/>
</dbReference>
<protein>
    <submittedName>
        <fullName evidence="14">Cytochrome P450 family protein</fullName>
    </submittedName>
</protein>
<reference evidence="14 16" key="1">
    <citation type="journal article" date="2011" name="Nature">
        <title>The Medicago genome provides insight into the evolution of rhizobial symbioses.</title>
        <authorList>
            <person name="Young N.D."/>
            <person name="Debelle F."/>
            <person name="Oldroyd G.E."/>
            <person name="Geurts R."/>
            <person name="Cannon S.B."/>
            <person name="Udvardi M.K."/>
            <person name="Benedito V.A."/>
            <person name="Mayer K.F."/>
            <person name="Gouzy J."/>
            <person name="Schoof H."/>
            <person name="Van de Peer Y."/>
            <person name="Proost S."/>
            <person name="Cook D.R."/>
            <person name="Meyers B.C."/>
            <person name="Spannagl M."/>
            <person name="Cheung F."/>
            <person name="De Mita S."/>
            <person name="Krishnakumar V."/>
            <person name="Gundlach H."/>
            <person name="Zhou S."/>
            <person name="Mudge J."/>
            <person name="Bharti A.K."/>
            <person name="Murray J.D."/>
            <person name="Naoumkina M.A."/>
            <person name="Rosen B."/>
            <person name="Silverstein K.A."/>
            <person name="Tang H."/>
            <person name="Rombauts S."/>
            <person name="Zhao P.X."/>
            <person name="Zhou P."/>
            <person name="Barbe V."/>
            <person name="Bardou P."/>
            <person name="Bechner M."/>
            <person name="Bellec A."/>
            <person name="Berger A."/>
            <person name="Berges H."/>
            <person name="Bidwell S."/>
            <person name="Bisseling T."/>
            <person name="Choisne N."/>
            <person name="Couloux A."/>
            <person name="Denny R."/>
            <person name="Deshpande S."/>
            <person name="Dai X."/>
            <person name="Doyle J.J."/>
            <person name="Dudez A.M."/>
            <person name="Farmer A.D."/>
            <person name="Fouteau S."/>
            <person name="Franken C."/>
            <person name="Gibelin C."/>
            <person name="Gish J."/>
            <person name="Goldstein S."/>
            <person name="Gonzalez A.J."/>
            <person name="Green P.J."/>
            <person name="Hallab A."/>
            <person name="Hartog M."/>
            <person name="Hua A."/>
            <person name="Humphray S.J."/>
            <person name="Jeong D.H."/>
            <person name="Jing Y."/>
            <person name="Jocker A."/>
            <person name="Kenton S.M."/>
            <person name="Kim D.J."/>
            <person name="Klee K."/>
            <person name="Lai H."/>
            <person name="Lang C."/>
            <person name="Lin S."/>
            <person name="Macmil S.L."/>
            <person name="Magdelenat G."/>
            <person name="Matthews L."/>
            <person name="McCorrison J."/>
            <person name="Monaghan E.L."/>
            <person name="Mun J.H."/>
            <person name="Najar F.Z."/>
            <person name="Nicholson C."/>
            <person name="Noirot C."/>
            <person name="O'Bleness M."/>
            <person name="Paule C.R."/>
            <person name="Poulain J."/>
            <person name="Prion F."/>
            <person name="Qin B."/>
            <person name="Qu C."/>
            <person name="Retzel E.F."/>
            <person name="Riddle C."/>
            <person name="Sallet E."/>
            <person name="Samain S."/>
            <person name="Samson N."/>
            <person name="Sanders I."/>
            <person name="Saurat O."/>
            <person name="Scarpelli C."/>
            <person name="Schiex T."/>
            <person name="Segurens B."/>
            <person name="Severin A.J."/>
            <person name="Sherrier D.J."/>
            <person name="Shi R."/>
            <person name="Sims S."/>
            <person name="Singer S.R."/>
            <person name="Sinharoy S."/>
            <person name="Sterck L."/>
            <person name="Viollet A."/>
            <person name="Wang B.B."/>
            <person name="Wang K."/>
            <person name="Wang M."/>
            <person name="Wang X."/>
            <person name="Warfsmann J."/>
            <person name="Weissenbach J."/>
            <person name="White D.D."/>
            <person name="White J.D."/>
            <person name="Wiley G.B."/>
            <person name="Wincker P."/>
            <person name="Xing Y."/>
            <person name="Yang L."/>
            <person name="Yao Z."/>
            <person name="Ying F."/>
            <person name="Zhai J."/>
            <person name="Zhou L."/>
            <person name="Zuber A."/>
            <person name="Denarie J."/>
            <person name="Dixon R.A."/>
            <person name="May G.D."/>
            <person name="Schwartz D.C."/>
            <person name="Rogers J."/>
            <person name="Quetier F."/>
            <person name="Town C.D."/>
            <person name="Roe B.A."/>
        </authorList>
    </citation>
    <scope>NUCLEOTIDE SEQUENCE [LARGE SCALE GENOMIC DNA]</scope>
    <source>
        <strain evidence="14">A17</strain>
        <strain evidence="15 16">cv. Jemalong A17</strain>
    </source>
</reference>
<dbReference type="GO" id="GO:0004497">
    <property type="term" value="F:monooxygenase activity"/>
    <property type="evidence" value="ECO:0000318"/>
    <property type="project" value="GO_Central"/>
</dbReference>
<dbReference type="STRING" id="3880.A0A072V8J3"/>
<dbReference type="SUPFAM" id="SSF48264">
    <property type="entry name" value="Cytochrome P450"/>
    <property type="match status" value="1"/>
</dbReference>
<evidence type="ECO:0000256" key="2">
    <source>
        <dbReference type="ARBA" id="ARBA00010617"/>
    </source>
</evidence>